<dbReference type="PANTHER" id="PTHR42866:SF1">
    <property type="entry name" value="SPORE COAT POLYSACCHARIDE BIOSYNTHESIS PROTEIN SPSF"/>
    <property type="match status" value="1"/>
</dbReference>
<gene>
    <name evidence="1" type="ORF">CWR45_06000</name>
</gene>
<dbReference type="EMBL" id="PIOD01000005">
    <property type="protein sequence ID" value="RDW20775.1"/>
    <property type="molecule type" value="Genomic_DNA"/>
</dbReference>
<reference evidence="2" key="1">
    <citation type="submission" date="2017-11" db="EMBL/GenBank/DDBJ databases">
        <authorList>
            <person name="Zhu W."/>
        </authorList>
    </citation>
    <scope>NUCLEOTIDE SEQUENCE [LARGE SCALE GENOMIC DNA]</scope>
    <source>
        <strain evidence="2">CAU 1051</strain>
    </source>
</reference>
<organism evidence="1 2">
    <name type="scientific">Oceanobacillus chungangensis</name>
    <dbReference type="NCBI Taxonomy" id="1229152"/>
    <lineage>
        <taxon>Bacteria</taxon>
        <taxon>Bacillati</taxon>
        <taxon>Bacillota</taxon>
        <taxon>Bacilli</taxon>
        <taxon>Bacillales</taxon>
        <taxon>Bacillaceae</taxon>
        <taxon>Oceanobacillus</taxon>
    </lineage>
</organism>
<evidence type="ECO:0000313" key="1">
    <source>
        <dbReference type="EMBL" id="RDW20775.1"/>
    </source>
</evidence>
<protein>
    <submittedName>
        <fullName evidence="1">Acylneuraminate cytidylyltransferase</fullName>
    </submittedName>
</protein>
<evidence type="ECO:0000313" key="2">
    <source>
        <dbReference type="Proteomes" id="UP000256520"/>
    </source>
</evidence>
<accession>A0A3D8Q194</accession>
<name>A0A3D8Q194_9BACI</name>
<dbReference type="Proteomes" id="UP000256520">
    <property type="component" value="Unassembled WGS sequence"/>
</dbReference>
<keyword evidence="2" id="KW-1185">Reference proteome</keyword>
<dbReference type="PANTHER" id="PTHR42866">
    <property type="entry name" value="3-DEOXY-MANNO-OCTULOSONATE CYTIDYLYLTRANSFERASE"/>
    <property type="match status" value="1"/>
</dbReference>
<dbReference type="RefSeq" id="WP_115748952.1">
    <property type="nucleotide sequence ID" value="NZ_PIOD01000005.1"/>
</dbReference>
<dbReference type="GO" id="GO:0005829">
    <property type="term" value="C:cytosol"/>
    <property type="evidence" value="ECO:0007669"/>
    <property type="project" value="TreeGrafter"/>
</dbReference>
<dbReference type="CDD" id="cd02518">
    <property type="entry name" value="GT2_SpsF"/>
    <property type="match status" value="1"/>
</dbReference>
<dbReference type="InterPro" id="IPR029044">
    <property type="entry name" value="Nucleotide-diphossugar_trans"/>
</dbReference>
<dbReference type="AlphaFoldDB" id="A0A3D8Q194"/>
<keyword evidence="1" id="KW-0548">Nucleotidyltransferase</keyword>
<dbReference type="SUPFAM" id="SSF53448">
    <property type="entry name" value="Nucleotide-diphospho-sugar transferases"/>
    <property type="match status" value="1"/>
</dbReference>
<sequence length="245" mass="28551">MKVIGIIQARMTSTRLPGKVMKTVNGTTLLEYQLERVKRSKRLDQIIVATTNNGTEQPIVDLCRDLNITIYQGSEEDVLERYYQTAKKHHADIIVRMTSDCPLIDPKVIDKIIKFYLDNNYDYVSNTQIRSFPRGMDTEVFSMDNLEAAYLKASEDYEKEHVTPYFYLNPNLYSIGQFVSKPDTSKYRLTVDTEEDFELISTLIKELYPVNPLFTLNDIIEEMQNQPHLIDINKHIVQKELRDNL</sequence>
<keyword evidence="1" id="KW-0808">Transferase</keyword>
<dbReference type="Gene3D" id="3.90.550.10">
    <property type="entry name" value="Spore Coat Polysaccharide Biosynthesis Protein SpsA, Chain A"/>
    <property type="match status" value="1"/>
</dbReference>
<proteinExistence type="predicted"/>
<dbReference type="Pfam" id="PF02348">
    <property type="entry name" value="CTP_transf_3"/>
    <property type="match status" value="1"/>
</dbReference>
<comment type="caution">
    <text evidence="1">The sequence shown here is derived from an EMBL/GenBank/DDBJ whole genome shotgun (WGS) entry which is preliminary data.</text>
</comment>
<dbReference type="InterPro" id="IPR003329">
    <property type="entry name" value="Cytidylyl_trans"/>
</dbReference>
<dbReference type="GO" id="GO:0016779">
    <property type="term" value="F:nucleotidyltransferase activity"/>
    <property type="evidence" value="ECO:0007669"/>
    <property type="project" value="UniProtKB-KW"/>
</dbReference>
<dbReference type="OrthoDB" id="9815559at2"/>